<evidence type="ECO:0000313" key="4">
    <source>
        <dbReference type="Proteomes" id="UP000078116"/>
    </source>
</evidence>
<dbReference type="Proteomes" id="UP000078116">
    <property type="component" value="Unassembled WGS sequence"/>
</dbReference>
<proteinExistence type="predicted"/>
<keyword evidence="3" id="KW-1185">Reference proteome</keyword>
<reference evidence="3 4" key="1">
    <citation type="submission" date="2016-04" db="EMBL/GenBank/DDBJ databases">
        <title>Reclassification of Paraburkholderia panaciterrae (Farh et al. 2015) Dobritsa &amp; Samadpour 2016 as a later homotypic synonym of Paraburkholderia ginsengiterrae (Farh et al. 2015) Dobritsa &amp; Samadpour 2016.</title>
        <authorList>
            <person name="Dobritsa A.P."/>
            <person name="Kutumbaka K."/>
            <person name="Samadpour M."/>
        </authorList>
    </citation>
    <scope>NUCLEOTIDE SEQUENCE [LARGE SCALE GENOMIC DNA]</scope>
    <source>
        <strain evidence="2 4">DCY85</strain>
        <strain evidence="1 3">DCY85-1</strain>
    </source>
</reference>
<organism evidence="2 4">
    <name type="scientific">Paraburkholderia ginsengiterrae</name>
    <dbReference type="NCBI Taxonomy" id="1462993"/>
    <lineage>
        <taxon>Bacteria</taxon>
        <taxon>Pseudomonadati</taxon>
        <taxon>Pseudomonadota</taxon>
        <taxon>Betaproteobacteria</taxon>
        <taxon>Burkholderiales</taxon>
        <taxon>Burkholderiaceae</taxon>
        <taxon>Paraburkholderia</taxon>
    </lineage>
</organism>
<evidence type="ECO:0000313" key="3">
    <source>
        <dbReference type="Proteomes" id="UP000077961"/>
    </source>
</evidence>
<evidence type="ECO:0000313" key="2">
    <source>
        <dbReference type="EMBL" id="OAJ64108.1"/>
    </source>
</evidence>
<dbReference type="EMBL" id="LXKA01000110">
    <property type="protein sequence ID" value="OAJ64108.1"/>
    <property type="molecule type" value="Genomic_DNA"/>
</dbReference>
<accession>A0A1A9ND89</accession>
<protein>
    <submittedName>
        <fullName evidence="2">Uncharacterized protein</fullName>
    </submittedName>
</protein>
<dbReference type="Proteomes" id="UP000077961">
    <property type="component" value="Unassembled WGS sequence"/>
</dbReference>
<dbReference type="OrthoDB" id="8456403at2"/>
<dbReference type="RefSeq" id="WP_064266940.1">
    <property type="nucleotide sequence ID" value="NZ_LXJZ01000101.1"/>
</dbReference>
<gene>
    <name evidence="1" type="ORF">A6V36_01815</name>
    <name evidence="2" type="ORF">A6V37_01010</name>
</gene>
<dbReference type="EMBL" id="LXJZ01000101">
    <property type="protein sequence ID" value="OAJ60555.1"/>
    <property type="molecule type" value="Genomic_DNA"/>
</dbReference>
<name>A0A1A9ND89_9BURK</name>
<evidence type="ECO:0000313" key="1">
    <source>
        <dbReference type="EMBL" id="OAJ60555.1"/>
    </source>
</evidence>
<dbReference type="AlphaFoldDB" id="A0A1A9ND89"/>
<sequence>MYKEIEKVLKKEPGIKARVIASRIGKDRGAVSAYLHDHPELFLQDGAFGWSLAKTGELRIELVAGKWLTADLFEDALTLSESALLSTCEHVVFVLAKDSKLLLEATARLLALCNQLVHVGKKVSVDFSDCYSTLDYFNRIGFFDFLDPSISVVPSRPETSKAGLYKGGNDGVVEVALIDPVSPDETIPGRLQKSFVSCAGAQYSVGAFTVLSELFGNVRDHSNSPIPGFAALQFYSRVRKPHIQAVISDSGRGILGTLAPVLETRYPSVAEAIRTSGMHPGVALIQEIFVKGGISSNEDEARGLGLKRTGDVANKFNARICVRQETFEVKVDYNKHGDIEFSHRVNLRELRGTHICFDFLLDGTR</sequence>
<dbReference type="STRING" id="1462993.A6V36_01815"/>
<comment type="caution">
    <text evidence="2">The sequence shown here is derived from an EMBL/GenBank/DDBJ whole genome shotgun (WGS) entry which is preliminary data.</text>
</comment>